<proteinExistence type="predicted"/>
<protein>
    <submittedName>
        <fullName evidence="1">Uncharacterized protein</fullName>
    </submittedName>
</protein>
<keyword evidence="2" id="KW-1185">Reference proteome</keyword>
<evidence type="ECO:0000313" key="1">
    <source>
        <dbReference type="EMBL" id="KAI4802894.1"/>
    </source>
</evidence>
<comment type="caution">
    <text evidence="1">The sequence shown here is derived from an EMBL/GenBank/DDBJ whole genome shotgun (WGS) entry which is preliminary data.</text>
</comment>
<reference evidence="1" key="1">
    <citation type="submission" date="2022-05" db="EMBL/GenBank/DDBJ databases">
        <title>Chromosome-level genome of Chaenocephalus aceratus.</title>
        <authorList>
            <person name="Park H."/>
        </authorList>
    </citation>
    <scope>NUCLEOTIDE SEQUENCE</scope>
    <source>
        <strain evidence="1">KU_202001</strain>
    </source>
</reference>
<name>A0ACB9VS47_CHAAC</name>
<evidence type="ECO:0000313" key="2">
    <source>
        <dbReference type="Proteomes" id="UP001057452"/>
    </source>
</evidence>
<gene>
    <name evidence="1" type="ORF">KUCAC02_006462</name>
</gene>
<dbReference type="EMBL" id="CM043807">
    <property type="protein sequence ID" value="KAI4802894.1"/>
    <property type="molecule type" value="Genomic_DNA"/>
</dbReference>
<feature type="non-terminal residue" evidence="1">
    <location>
        <position position="60"/>
    </location>
</feature>
<accession>A0ACB9VS47</accession>
<sequence>VAAQISSEKRSLSGARPAAHPSEMEPALSVAAAAGSQPMRRRFTTDGGHTRRWCRGSFVP</sequence>
<organism evidence="1 2">
    <name type="scientific">Chaenocephalus aceratus</name>
    <name type="common">Blackfin icefish</name>
    <name type="synonym">Chaenichthys aceratus</name>
    <dbReference type="NCBI Taxonomy" id="36190"/>
    <lineage>
        <taxon>Eukaryota</taxon>
        <taxon>Metazoa</taxon>
        <taxon>Chordata</taxon>
        <taxon>Craniata</taxon>
        <taxon>Vertebrata</taxon>
        <taxon>Euteleostomi</taxon>
        <taxon>Actinopterygii</taxon>
        <taxon>Neopterygii</taxon>
        <taxon>Teleostei</taxon>
        <taxon>Neoteleostei</taxon>
        <taxon>Acanthomorphata</taxon>
        <taxon>Eupercaria</taxon>
        <taxon>Perciformes</taxon>
        <taxon>Notothenioidei</taxon>
        <taxon>Channichthyidae</taxon>
        <taxon>Chaenocephalus</taxon>
    </lineage>
</organism>
<feature type="non-terminal residue" evidence="1">
    <location>
        <position position="1"/>
    </location>
</feature>
<dbReference type="Proteomes" id="UP001057452">
    <property type="component" value="Chromosome 23"/>
</dbReference>